<name>A0A4U1CES3_9SPHI</name>
<evidence type="ECO:0000313" key="5">
    <source>
        <dbReference type="Proteomes" id="UP000307244"/>
    </source>
</evidence>
<keyword evidence="1" id="KW-0676">Redox-active center</keyword>
<dbReference type="PROSITE" id="PS51352">
    <property type="entry name" value="THIOREDOXIN_2"/>
    <property type="match status" value="1"/>
</dbReference>
<feature type="signal peptide" evidence="2">
    <location>
        <begin position="1"/>
        <end position="26"/>
    </location>
</feature>
<evidence type="ECO:0000259" key="3">
    <source>
        <dbReference type="PROSITE" id="PS51352"/>
    </source>
</evidence>
<evidence type="ECO:0000256" key="2">
    <source>
        <dbReference type="SAM" id="SignalP"/>
    </source>
</evidence>
<dbReference type="InterPro" id="IPR036249">
    <property type="entry name" value="Thioredoxin-like_sf"/>
</dbReference>
<dbReference type="Proteomes" id="UP000307244">
    <property type="component" value="Unassembled WGS sequence"/>
</dbReference>
<dbReference type="InterPro" id="IPR017937">
    <property type="entry name" value="Thioredoxin_CS"/>
</dbReference>
<organism evidence="4 5">
    <name type="scientific">Pedobacter frigoris</name>
    <dbReference type="NCBI Taxonomy" id="2571272"/>
    <lineage>
        <taxon>Bacteria</taxon>
        <taxon>Pseudomonadati</taxon>
        <taxon>Bacteroidota</taxon>
        <taxon>Sphingobacteriia</taxon>
        <taxon>Sphingobacteriales</taxon>
        <taxon>Sphingobacteriaceae</taxon>
        <taxon>Pedobacter</taxon>
    </lineage>
</organism>
<accession>A0A4U1CES3</accession>
<dbReference type="GO" id="GO:0006950">
    <property type="term" value="P:response to stress"/>
    <property type="evidence" value="ECO:0007669"/>
    <property type="project" value="UniProtKB-ARBA"/>
</dbReference>
<dbReference type="EMBL" id="SWBQ01000004">
    <property type="protein sequence ID" value="TKC05051.1"/>
    <property type="molecule type" value="Genomic_DNA"/>
</dbReference>
<dbReference type="SUPFAM" id="SSF52833">
    <property type="entry name" value="Thioredoxin-like"/>
    <property type="match status" value="1"/>
</dbReference>
<proteinExistence type="predicted"/>
<feature type="domain" description="Thioredoxin" evidence="3">
    <location>
        <begin position="21"/>
        <end position="143"/>
    </location>
</feature>
<keyword evidence="5" id="KW-1185">Reference proteome</keyword>
<dbReference type="AlphaFoldDB" id="A0A4U1CES3"/>
<dbReference type="OrthoDB" id="120730at2"/>
<evidence type="ECO:0000256" key="1">
    <source>
        <dbReference type="ARBA" id="ARBA00023284"/>
    </source>
</evidence>
<sequence>MINKLKKQMKNICIVILLLFANMVKGQEGIKFNQVNGWAAMAQKASAEQKLIFIDCYTSWCAPCKWMDKNVFIEPSVADFYNKNFINAKIDMEKGAGIELRKKYNVQSFPTFLFVNDKGEVIHRTGSKMSVAEFLEEGKMAADPKRNFAFLNKRYESGQKDLPFLLNYYMALQKSDRAKADKVGKDITSLISDEELSSAFGWKVINALARTEKDRAGAYFMANKSKFNSLSTQQERDQLTDRLITSTMYGYMSAKDESSFMKALAHFKNSDQTDRKKQGMMLEADFYLEQGRFEEYKNITNLALKSYLKDEAEKLSFLARRADYKGASSAVALNQAYLMAKRAVQLEPEEYSIQSTFAKVCLSLKKKDEALQAAKKSRSLADAETSKIQKLAQDLLDKIELL</sequence>
<dbReference type="InterPro" id="IPR013766">
    <property type="entry name" value="Thioredoxin_domain"/>
</dbReference>
<dbReference type="Gene3D" id="1.25.40.10">
    <property type="entry name" value="Tetratricopeptide repeat domain"/>
    <property type="match status" value="1"/>
</dbReference>
<evidence type="ECO:0000313" key="4">
    <source>
        <dbReference type="EMBL" id="TKC05051.1"/>
    </source>
</evidence>
<dbReference type="PROSITE" id="PS00194">
    <property type="entry name" value="THIOREDOXIN_1"/>
    <property type="match status" value="1"/>
</dbReference>
<keyword evidence="2" id="KW-0732">Signal</keyword>
<gene>
    <name evidence="4" type="ORF">FA047_14885</name>
</gene>
<comment type="caution">
    <text evidence="4">The sequence shown here is derived from an EMBL/GenBank/DDBJ whole genome shotgun (WGS) entry which is preliminary data.</text>
</comment>
<dbReference type="Pfam" id="PF00085">
    <property type="entry name" value="Thioredoxin"/>
    <property type="match status" value="1"/>
</dbReference>
<protein>
    <submittedName>
        <fullName evidence="4">DUF255 domain-containing protein</fullName>
    </submittedName>
</protein>
<reference evidence="4 5" key="1">
    <citation type="submission" date="2019-04" db="EMBL/GenBank/DDBJ databases">
        <title>Pedobacter sp. RP-3-15 sp. nov., isolated from Arctic soil.</title>
        <authorList>
            <person name="Dahal R.H."/>
            <person name="Kim D.-U."/>
        </authorList>
    </citation>
    <scope>NUCLEOTIDE SEQUENCE [LARGE SCALE GENOMIC DNA]</scope>
    <source>
        <strain evidence="4 5">RP-3-15</strain>
    </source>
</reference>
<dbReference type="InterPro" id="IPR011990">
    <property type="entry name" value="TPR-like_helical_dom_sf"/>
</dbReference>
<feature type="chain" id="PRO_5020565886" evidence="2">
    <location>
        <begin position="27"/>
        <end position="402"/>
    </location>
</feature>
<dbReference type="Gene3D" id="3.40.30.10">
    <property type="entry name" value="Glutaredoxin"/>
    <property type="match status" value="1"/>
</dbReference>